<dbReference type="EMBL" id="LNYL01000033">
    <property type="protein sequence ID" value="KTD27029.1"/>
    <property type="molecule type" value="Genomic_DNA"/>
</dbReference>
<evidence type="ECO:0000259" key="3">
    <source>
        <dbReference type="PROSITE" id="PS51782"/>
    </source>
</evidence>
<evidence type="ECO:0000256" key="1">
    <source>
        <dbReference type="ARBA" id="ARBA00022737"/>
    </source>
</evidence>
<dbReference type="InterPro" id="IPR031325">
    <property type="entry name" value="RHS_repeat"/>
</dbReference>
<keyword evidence="1" id="KW-0677">Repeat</keyword>
<dbReference type="NCBIfam" id="TIGR01643">
    <property type="entry name" value="YD_repeat_2x"/>
    <property type="match status" value="18"/>
</dbReference>
<keyword evidence="2" id="KW-0472">Membrane</keyword>
<organism evidence="4 5">
    <name type="scientific">Legionella maceachernii</name>
    <dbReference type="NCBI Taxonomy" id="466"/>
    <lineage>
        <taxon>Bacteria</taxon>
        <taxon>Pseudomonadati</taxon>
        <taxon>Pseudomonadota</taxon>
        <taxon>Gammaproteobacteria</taxon>
        <taxon>Legionellales</taxon>
        <taxon>Legionellaceae</taxon>
        <taxon>Legionella</taxon>
    </lineage>
</organism>
<dbReference type="STRING" id="466.Lmac_1277"/>
<evidence type="ECO:0000256" key="2">
    <source>
        <dbReference type="SAM" id="Phobius"/>
    </source>
</evidence>
<keyword evidence="4" id="KW-0378">Hydrolase</keyword>
<dbReference type="GO" id="GO:0016787">
    <property type="term" value="F:hydrolase activity"/>
    <property type="evidence" value="ECO:0007669"/>
    <property type="project" value="UniProtKB-KW"/>
</dbReference>
<gene>
    <name evidence="4" type="primary">rhsA</name>
    <name evidence="4" type="ORF">Lmac_1277</name>
</gene>
<dbReference type="RefSeq" id="WP_058452060.1">
    <property type="nucleotide sequence ID" value="NZ_CAAAIB010000009.1"/>
</dbReference>
<dbReference type="Pfam" id="PF25023">
    <property type="entry name" value="TEN_YD-shell"/>
    <property type="match status" value="5"/>
</dbReference>
<dbReference type="InterPro" id="IPR056823">
    <property type="entry name" value="TEN-like_YD-shell"/>
</dbReference>
<dbReference type="InterPro" id="IPR050708">
    <property type="entry name" value="T6SS_VgrG/RHS"/>
</dbReference>
<dbReference type="InterPro" id="IPR018392">
    <property type="entry name" value="LysM"/>
</dbReference>
<sequence>MTQLFTNEGLGISGSSIGQLGNYGPKGKAELGHGGEFIYMNAANGNLVLRQTDGFLASAGIGFEVIQSYNSLGEGGKNWQFNTETSLSLHGTVNNVGSELTRIDADGHATQFIFNAIKGCYVDKKGGIATLIFKGNHWTYREGSSACSYEYNVDGQLTKLTDRDGHQLQFYYRNGQLDSIVDNSGKQLIKWTFNQGLLQDLIVMSDGVIVHHLHYDYDEQNRLSKVSRDIAEGKSYWISYDYVGDSNRISTIRQSDGTALFIDYDEEGRVKKLVDGENRATTYHYFDGKTLITDSKGETWSYFYDQQSRLTGIDGPENSRIRYKYEGNHLTEIYQGDLHWLLHYNEAGDCISIEEPTGQITSRLYDEEHHLLSETHYASFGGNHHPTIPNTQRFVYDEKGHLRFKIASDGTVSEYRYNQEGQCISSRLYLQSSYDVGQLTREQSPQLDELLRWVSAQNAQAITLTTYHYDWRGLLDEEMHYTSINANSEGQLDGAIATYFRYDAAGRLLEKAVPVNGKLSTTSYVYDDLGRLIQRIDNHNHRQRFEYDDGHQRTIETDANGLQTIRTYDRSGLLLTTQYLDSGQQNYGTVYYTYDEAGRLQSETDVDGSITYYFYDHEGRLQAKCEPGGHLIEYRYDENGRLIQTLRFHDTVSTVDWPRKIPLWSAIRPEANAKDRTSQTVYNAYNQVAYQIDAKGAILAFEYDPAGRVISKTAYAIRLSDYKGQILSFEALKPQMSAEDRRIHYFYDEEGRLLAEVNAEGAATAFRYDRAGHIVETIRYANRLNFPLEAQWVAPRSSFKDIHSRSLYNAAGLKVADIDPLGFVITYEYNERGLLIEKYGFSTALSNEILANINETTLLSNLALKKTAADHVTSYAYDDLDQLIEERSQNGLLTQFRYDEKGLILEKTMIDTKTAEIRQQRFRYDAMGRISHRLDEIGAYQLLKASNLTQEECEAIWQHHSLRYRYDLAGRLMSVTNGLNQTTRYFYNEAGLLNYTVNADGHVIEYQYNAFNQIAMTRRYRNLLKEKSANLSSTELADRLKGLRDEASDEITYYEYNSLGQLVKKLTGRSGQQTIHYNAFGDMEETHLQLDASHEQVQRYSYDRRGLLRFQIDDIGGLNRKTEIQYDVFGRIEKSIDGRGGITSYGLNRRGEQIMIENQAKHKKQIYYDAFGRILRETNYASKDLYAFLYDDRNNTLTLEHPGEKNKVVTQFNAFGDKITVTDANGNTTHYAYDVKGQLLGVNGPEESTEHYHYDEAGNLVWKQDSNGQKIRYWYDAEGHVLSKTVDPEGLALTTRYQYDGIGRQLLVTEANGLRKQFSYDDRGNLIQTCIDPEGLSLTTRFDYDDRGLLIRQTEFNPQGKHKITAYEWDALGRRKATVLDPEGLKLTTRYKYDENDNLISETDANNNTRRFVYDAKNQCRFQIDARGAVIEHVYNVHGHEERTIAYANRIPALDDYTEATLHLALIPSEKDQYQFRLHDREGRLIVYFDALGYGTSYSYDDNGNLVHQIRFAKAQSLDILKAGRFDLPEEVEERHQYFAYNGLNQLIYQLDEKNNLTQYSYNAYGQLIAKTQFAQALALEGNVYSLEVIRANLKPSSADQCTRYAYDAAGRLSHQLSANGIVSAYFYDASGNRLASLQYATLLERSTIKDDWQNQVLACSHDRLTRSIYDAAGREVYRISAEGRVLERRYDALGNVIKEIAHCERLNSSARAESDLLLLEVDKKDSMTSFQYDGVSRLVIKTDANQQTTRYRYDNNNNLLAKVEANLAEWTYVYDEANQLIETRSPSTSILSFQAGRWVSETRTILTQNSYDSFGNIISTIRDVNGLNQTIRYVYDNNNRKIKTIYPDVLLNAASNQASANRQEQAQTLTEVQEYNAFGEVIASQDKAGNWRYNAYDNKGQLLYSLDAKGALTEFSYDAFGNVLSKTRYAHVLSWSKDLGSSSIAFANAVLPSAYDREELYQYDSDNRLIEKTQKPICTYNASTNHYDTLRPTTRTTYNAFGEAIKVAVKRNETDWATTRYYYDKDGLKQACLDAEQYLTTYTYNNLGELTDEIQYANRATSWDETHVPPPGMSAKDRHTVFTYDALGQLTSKTLKQVSYQRLINGSNRYETLVTDVTTKYTYDASGNLTSITDALGYTAYCYYNALNQLIAKVGPTTSKGRAATSYHYDALGQLIEVTRFAQGAQSADENHYVLNGHSEEDVTTHAIYDSQGRLLAEIDGLNHAIQYSYDANGQRVRSWQLISQVDGSQRLIDKRYTYDTEGHLLQTATYKNDGQLMTEDAVYNAFGEMTSKGINGNLTTHIEYDNLGRVRRSNTQGFYQLYVYDLIDHVTQIVTSTNAYSEVYDKYGVDLSSERFNVTESFDKDQWHFNLQRQNNTYDGLGRILSQRKEFTVRAEIEGQKDHLETVQQSQQVDRWGNIISHLNARGFETRYEYNAFDQVIQQELPETVAFDEKMVAHTLKPTLYYAYDALGRAIAMTDANGHTVAKILDAEGRIRTEIDAKGKMRFKNYDLFGQLVTLQNELGGLTTYTYDKANHLASVTSAKDKQTYVYDEAGELIAQYNALGQSLLFWYDNLNHQIAKKDVGDRMTYAKYDDAGHKTFEQNANNHSQFWDYDADGRLKSHTDLGGHTTFYQYNKNGLLLEETSTTGKNISYYYRGNGELLSYTDNACSETVSYSYDADGNVISKTAARTAERSDGWLRETDSYSYDALGRLIAVRRRHPNDTDNRFPEKDHALLNVDYHYDAVGNIRHTSVEANYTGYQKVRRDDFYTYDANNRMLINKGAFINGAIIVGDAQSAYLDYDEAGNVKSALKFENGALQQYSYKYNNWNQLESISKNNGLLKAIHYDAIGRVDEERLYDVFGHAASITRMIYDKDLLKYQTTSTIFAGAWLETDKNVYSYDAVGNLEDSANQFFQNGVWYQRYHHYTYEHWDSYMQSMDIASLSINNGPFSQGLSVRHYDVNGQLFNAVDMPIAGTGTPSNMDYKISTLDGIRGRKDGNGQTNYLTVAGKTIGDLRLENDGTQYLNVYGGFSPTGSQRTGSVAGYFEDFAPAITNSTADFLQREALSLPNDDVMANTPQENIGTYIVQAGDNIESIALHIYGDSSLWYLIADANGLTDKVGGLHNGQRLIIPPVAIRQHLNNTTHRVISSAELIGDTSPTVSMPTLPATSPLTPHRKSHSLFKKIAVAAVTVIATVLAAAAFATLAGAIGASLSGGLRGLLHLGIKALTGQAMGMAGSLATGFAAGVAGSLAGQGLANALGLQKGFNLKGSLVTGLSTAASAGLLNGLSSSEAFTSLLGKFDKLSPSGFSLSQAAQMMGEDAVSQGVSLALQNHQHFSWTELGAKGALGGIAGSKQGEKFNESLNRNLGEGLSSVIHSELSALATGGLQSAINGGGFNAAQVLRENLGSAIGSGIIQSQIAKTPEQPSLVPIEIEAGEYCPIPQAQEETLTPIQETNRQLYESMNENTNEVWNDYGDTLLVEGKLESANTESNLSMGLTTFVKDSVVNWTKGLGATIWEKGKIGNRLTGAMQAGEGAIEMTSAIALENSTLGLSTPLSYLLGIHAADKLATGFRTLATGELTPTQTLTALGKTKLSEQNITLTEDIFSMGTVVGGAKRIALKIGKYGEDSYYNFKNTPLLNRYTKSVEFRSIVGTGALGGLSGAYGAFASGGNKYDVGVGALAGTSISLGAGIKYFRMVLGNPFVASGLSNIIGQYATHLRDPVNNNYSLVSLSFVLLGTGVSSAISKPINVRVTKAIIDSMFNGFFSGMGSDLGKKTGW</sequence>
<dbReference type="InterPro" id="IPR006530">
    <property type="entry name" value="YD"/>
</dbReference>
<dbReference type="EC" id="3.1.-.-" evidence="4"/>
<keyword evidence="2" id="KW-0812">Transmembrane</keyword>
<feature type="domain" description="LysM" evidence="3">
    <location>
        <begin position="3086"/>
        <end position="3134"/>
    </location>
</feature>
<dbReference type="Proteomes" id="UP000054908">
    <property type="component" value="Unassembled WGS sequence"/>
</dbReference>
<feature type="transmembrane region" description="Helical" evidence="2">
    <location>
        <begin position="3188"/>
        <end position="3214"/>
    </location>
</feature>
<dbReference type="CDD" id="cd00118">
    <property type="entry name" value="LysM"/>
    <property type="match status" value="1"/>
</dbReference>
<evidence type="ECO:0000313" key="4">
    <source>
        <dbReference type="EMBL" id="KTD27029.1"/>
    </source>
</evidence>
<dbReference type="InterPro" id="IPR036779">
    <property type="entry name" value="LysM_dom_sf"/>
</dbReference>
<reference evidence="4 5" key="1">
    <citation type="submission" date="2015-11" db="EMBL/GenBank/DDBJ databases">
        <title>Genomic analysis of 38 Legionella species identifies large and diverse effector repertoires.</title>
        <authorList>
            <person name="Burstein D."/>
            <person name="Amaro F."/>
            <person name="Zusman T."/>
            <person name="Lifshitz Z."/>
            <person name="Cohen O."/>
            <person name="Gilbert J.A."/>
            <person name="Pupko T."/>
            <person name="Shuman H.A."/>
            <person name="Segal G."/>
        </authorList>
    </citation>
    <scope>NUCLEOTIDE SEQUENCE [LARGE SCALE GENOMIC DNA]</scope>
    <source>
        <strain evidence="4 5">PX-1-G2-E2</strain>
    </source>
</reference>
<protein>
    <submittedName>
        <fullName evidence="4">Putative deoxyribonuclease RhsA</fullName>
        <ecNumber evidence="4">3.1.-.-</ecNumber>
    </submittedName>
</protein>
<dbReference type="Gene3D" id="3.90.930.1">
    <property type="match status" value="1"/>
</dbReference>
<evidence type="ECO:0000313" key="5">
    <source>
        <dbReference type="Proteomes" id="UP000054908"/>
    </source>
</evidence>
<dbReference type="PANTHER" id="PTHR32305">
    <property type="match status" value="1"/>
</dbReference>
<dbReference type="OrthoDB" id="9816400at2"/>
<keyword evidence="5" id="KW-1185">Reference proteome</keyword>
<comment type="caution">
    <text evidence="4">The sequence shown here is derived from an EMBL/GenBank/DDBJ whole genome shotgun (WGS) entry which is preliminary data.</text>
</comment>
<dbReference type="PATRIC" id="fig|466.6.peg.1354"/>
<dbReference type="PROSITE" id="PS51782">
    <property type="entry name" value="LYSM"/>
    <property type="match status" value="1"/>
</dbReference>
<dbReference type="PANTHER" id="PTHR32305:SF15">
    <property type="entry name" value="PROTEIN RHSA-RELATED"/>
    <property type="match status" value="1"/>
</dbReference>
<dbReference type="Gene3D" id="2.180.10.10">
    <property type="entry name" value="RHS repeat-associated core"/>
    <property type="match status" value="9"/>
</dbReference>
<keyword evidence="2" id="KW-1133">Transmembrane helix</keyword>
<proteinExistence type="predicted"/>
<accession>A0A0W0W3R8</accession>
<dbReference type="Gene3D" id="3.10.350.10">
    <property type="entry name" value="LysM domain"/>
    <property type="match status" value="1"/>
</dbReference>
<dbReference type="Pfam" id="PF05593">
    <property type="entry name" value="RHS_repeat"/>
    <property type="match status" value="3"/>
</dbReference>
<name>A0A0W0W3R8_9GAMM</name>
<feature type="transmembrane region" description="Helical" evidence="2">
    <location>
        <begin position="3235"/>
        <end position="3256"/>
    </location>
</feature>